<gene>
    <name evidence="1" type="ORF">GCM10011511_16300</name>
</gene>
<dbReference type="AlphaFoldDB" id="A0A8J2UBH6"/>
<reference evidence="1" key="1">
    <citation type="journal article" date="2014" name="Int. J. Syst. Evol. Microbiol.">
        <title>Complete genome sequence of Corynebacterium casei LMG S-19264T (=DSM 44701T), isolated from a smear-ripened cheese.</title>
        <authorList>
            <consortium name="US DOE Joint Genome Institute (JGI-PGF)"/>
            <person name="Walter F."/>
            <person name="Albersmeier A."/>
            <person name="Kalinowski J."/>
            <person name="Ruckert C."/>
        </authorList>
    </citation>
    <scope>NUCLEOTIDE SEQUENCE</scope>
    <source>
        <strain evidence="1">CGMCC 1.15448</strain>
    </source>
</reference>
<dbReference type="Proteomes" id="UP000607559">
    <property type="component" value="Unassembled WGS sequence"/>
</dbReference>
<evidence type="ECO:0000313" key="2">
    <source>
        <dbReference type="Proteomes" id="UP000607559"/>
    </source>
</evidence>
<evidence type="ECO:0000313" key="1">
    <source>
        <dbReference type="EMBL" id="GGA93749.1"/>
    </source>
</evidence>
<protein>
    <submittedName>
        <fullName evidence="1">Uncharacterized protein</fullName>
    </submittedName>
</protein>
<sequence length="349" mass="38201">MKNPSILLGLMVLCYSCSSTNLMSLSVTEPAPVGLPPNIKSAAVVDRSRATDENRTIDALHKALSLESKSLQAEGAKAGVTGLTDELMKNNRFTSVRYLDNLDLRSFGAGVFPTSLPWDTVDSICRLNNVDVLFSLELFDAESKVGIPVPPTNLQTVVSNLPAIAQQVNMNTQVKTGWRIYDPSSRNILDEYIISRDLSFQGHGLDPATAGSGLIGRKEAVKQAAINAGQAYASRILPYSIRVWRYYYVRGDGNFIVAKRMAQTGNWDGAARIWQQETASTSRKAAGRACYNMAIISEINGDLPGAVQWAQKAYEVYGLRLALEYVNVLHHRQSDNAVLKSQTELTSTP</sequence>
<comment type="caution">
    <text evidence="1">The sequence shown here is derived from an EMBL/GenBank/DDBJ whole genome shotgun (WGS) entry which is preliminary data.</text>
</comment>
<dbReference type="Pfam" id="PF19867">
    <property type="entry name" value="DUF6340"/>
    <property type="match status" value="1"/>
</dbReference>
<accession>A0A8J2UBH6</accession>
<dbReference type="InterPro" id="IPR045921">
    <property type="entry name" value="DUF6340"/>
</dbReference>
<proteinExistence type="predicted"/>
<keyword evidence="2" id="KW-1185">Reference proteome</keyword>
<organism evidence="1 2">
    <name type="scientific">Puia dinghuensis</name>
    <dbReference type="NCBI Taxonomy" id="1792502"/>
    <lineage>
        <taxon>Bacteria</taxon>
        <taxon>Pseudomonadati</taxon>
        <taxon>Bacteroidota</taxon>
        <taxon>Chitinophagia</taxon>
        <taxon>Chitinophagales</taxon>
        <taxon>Chitinophagaceae</taxon>
        <taxon>Puia</taxon>
    </lineage>
</organism>
<name>A0A8J2UBH6_9BACT</name>
<dbReference type="RefSeq" id="WP_188930477.1">
    <property type="nucleotide sequence ID" value="NZ_BMJC01000002.1"/>
</dbReference>
<dbReference type="EMBL" id="BMJC01000002">
    <property type="protein sequence ID" value="GGA93749.1"/>
    <property type="molecule type" value="Genomic_DNA"/>
</dbReference>
<reference evidence="1" key="2">
    <citation type="submission" date="2020-09" db="EMBL/GenBank/DDBJ databases">
        <authorList>
            <person name="Sun Q."/>
            <person name="Zhou Y."/>
        </authorList>
    </citation>
    <scope>NUCLEOTIDE SEQUENCE</scope>
    <source>
        <strain evidence="1">CGMCC 1.15448</strain>
    </source>
</reference>